<proteinExistence type="predicted"/>
<protein>
    <recommendedName>
        <fullName evidence="3">DUF192 domain-containing protein</fullName>
    </recommendedName>
</protein>
<name>K8EDZ2_9FIRM</name>
<keyword evidence="2" id="KW-1185">Reference proteome</keyword>
<dbReference type="OrthoDB" id="9813379at2"/>
<dbReference type="PANTHER" id="PTHR37953">
    <property type="entry name" value="UPF0127 PROTEIN MJ1496"/>
    <property type="match status" value="1"/>
</dbReference>
<reference evidence="1 2" key="1">
    <citation type="journal article" date="2013" name="Genome Announc.">
        <title>Genome Sequence of the Sulfate-Reducing Bacterium Desulfotomaculum hydrothermale Lam5(T).</title>
        <authorList>
            <person name="Amin O."/>
            <person name="Fardeau M.L."/>
            <person name="Valette O."/>
            <person name="Hirschler-Rea A."/>
            <person name="Barbe V."/>
            <person name="Medigue C."/>
            <person name="Vacherie B."/>
            <person name="Ollivier B."/>
            <person name="Bertin P.N."/>
            <person name="Dolla A."/>
        </authorList>
    </citation>
    <scope>NUCLEOTIDE SEQUENCE [LARGE SCALE GENOMIC DNA]</scope>
    <source>
        <strain evidence="2">Lam5 / DSM 18033</strain>
    </source>
</reference>
<gene>
    <name evidence="1" type="ORF">DESHY_10181</name>
</gene>
<dbReference type="STRING" id="1121428.DESHY_10181"/>
<dbReference type="EMBL" id="CAOS01000001">
    <property type="protein sequence ID" value="CCO07021.1"/>
    <property type="molecule type" value="Genomic_DNA"/>
</dbReference>
<dbReference type="Proteomes" id="UP000009315">
    <property type="component" value="Unassembled WGS sequence"/>
</dbReference>
<evidence type="ECO:0000313" key="2">
    <source>
        <dbReference type="Proteomes" id="UP000009315"/>
    </source>
</evidence>
<dbReference type="Pfam" id="PF02643">
    <property type="entry name" value="DUF192"/>
    <property type="match status" value="1"/>
</dbReference>
<evidence type="ECO:0000313" key="1">
    <source>
        <dbReference type="EMBL" id="CCO07021.1"/>
    </source>
</evidence>
<dbReference type="eggNOG" id="COG1430">
    <property type="taxonomic scope" value="Bacteria"/>
</dbReference>
<dbReference type="InterPro" id="IPR038695">
    <property type="entry name" value="Saro_0823-like_sf"/>
</dbReference>
<dbReference type="Gene3D" id="2.60.120.1140">
    <property type="entry name" value="Protein of unknown function DUF192"/>
    <property type="match status" value="1"/>
</dbReference>
<dbReference type="PANTHER" id="PTHR37953:SF1">
    <property type="entry name" value="UPF0127 PROTEIN MJ1496"/>
    <property type="match status" value="1"/>
</dbReference>
<accession>K8EDZ2</accession>
<organism evidence="1 2">
    <name type="scientific">Desulforamulus hydrothermalis Lam5 = DSM 18033</name>
    <dbReference type="NCBI Taxonomy" id="1121428"/>
    <lineage>
        <taxon>Bacteria</taxon>
        <taxon>Bacillati</taxon>
        <taxon>Bacillota</taxon>
        <taxon>Clostridia</taxon>
        <taxon>Eubacteriales</taxon>
        <taxon>Peptococcaceae</taxon>
        <taxon>Desulforamulus</taxon>
    </lineage>
</organism>
<dbReference type="AlphaFoldDB" id="K8EDZ2"/>
<dbReference type="RefSeq" id="WP_008409720.1">
    <property type="nucleotide sequence ID" value="NZ_CAOS01000001.1"/>
</dbReference>
<sequence length="119" mass="13099">MQLVNCTKNTIIAQQVNLADTFWLRLKGLLGRKHLPAGQALVLYPCSAVHTFFMQFAIDLVFLDKQGTVVRLQENMVPWRLSPYVPRAVVAVELPLGSIKAGCIEHGDTLAIVGGVKID</sequence>
<evidence type="ECO:0008006" key="3">
    <source>
        <dbReference type="Google" id="ProtNLM"/>
    </source>
</evidence>
<comment type="caution">
    <text evidence="1">The sequence shown here is derived from an EMBL/GenBank/DDBJ whole genome shotgun (WGS) entry which is preliminary data.</text>
</comment>
<dbReference type="InterPro" id="IPR003795">
    <property type="entry name" value="DUF192"/>
</dbReference>